<feature type="active site" evidence="5">
    <location>
        <position position="19"/>
    </location>
</feature>
<sequence length="89" mass="9927">MREARLCLVEGYVQGVGFRYYTQQEALKRGLSGYAKNLVDGRVEVLIEGELSAISAMLMWLETGPRTATVESLQIDQVPCANVSEFRTL</sequence>
<feature type="domain" description="Acylphosphatase-like" evidence="8">
    <location>
        <begin position="4"/>
        <end position="89"/>
    </location>
</feature>
<gene>
    <name evidence="9" type="ORF">EXY25_02355</name>
</gene>
<comment type="catalytic activity">
    <reaction evidence="4 5 6">
        <text>an acyl phosphate + H2O = a carboxylate + phosphate + H(+)</text>
        <dbReference type="Rhea" id="RHEA:14965"/>
        <dbReference type="ChEBI" id="CHEBI:15377"/>
        <dbReference type="ChEBI" id="CHEBI:15378"/>
        <dbReference type="ChEBI" id="CHEBI:29067"/>
        <dbReference type="ChEBI" id="CHEBI:43474"/>
        <dbReference type="ChEBI" id="CHEBI:59918"/>
        <dbReference type="EC" id="3.6.1.7"/>
    </reaction>
</comment>
<dbReference type="Proteomes" id="UP000292544">
    <property type="component" value="Unassembled WGS sequence"/>
</dbReference>
<dbReference type="PROSITE" id="PS00151">
    <property type="entry name" value="ACYLPHOSPHATASE_2"/>
    <property type="match status" value="1"/>
</dbReference>
<comment type="similarity">
    <text evidence="1 7">Belongs to the acylphosphatase family.</text>
</comment>
<dbReference type="PANTHER" id="PTHR47268">
    <property type="entry name" value="ACYLPHOSPHATASE"/>
    <property type="match status" value="1"/>
</dbReference>
<protein>
    <recommendedName>
        <fullName evidence="3 5">Acylphosphatase</fullName>
        <ecNumber evidence="2 5">3.6.1.7</ecNumber>
    </recommendedName>
</protein>
<organism evidence="9 10">
    <name type="scientific">Corallincola spongiicola</name>
    <dbReference type="NCBI Taxonomy" id="2520508"/>
    <lineage>
        <taxon>Bacteria</taxon>
        <taxon>Pseudomonadati</taxon>
        <taxon>Pseudomonadota</taxon>
        <taxon>Gammaproteobacteria</taxon>
        <taxon>Alteromonadales</taxon>
        <taxon>Psychromonadaceae</taxon>
        <taxon>Corallincola</taxon>
    </lineage>
</organism>
<dbReference type="SUPFAM" id="SSF54975">
    <property type="entry name" value="Acylphosphatase/BLUF domain-like"/>
    <property type="match status" value="1"/>
</dbReference>
<evidence type="ECO:0000259" key="8">
    <source>
        <dbReference type="PROSITE" id="PS51160"/>
    </source>
</evidence>
<dbReference type="InterPro" id="IPR020456">
    <property type="entry name" value="Acylphosphatase"/>
</dbReference>
<dbReference type="InterPro" id="IPR017968">
    <property type="entry name" value="Acylphosphatase_CS"/>
</dbReference>
<name>A0ABY1WTN9_9GAMM</name>
<reference evidence="10" key="1">
    <citation type="submission" date="2019-02" db="EMBL/GenBank/DDBJ databases">
        <title>Draft genome sequence of Muricauda sp. 176CP4-71.</title>
        <authorList>
            <person name="Park J.-S."/>
        </authorList>
    </citation>
    <scope>NUCLEOTIDE SEQUENCE [LARGE SCALE GENOMIC DNA]</scope>
    <source>
        <strain evidence="10">176GS2-150</strain>
    </source>
</reference>
<evidence type="ECO:0000256" key="6">
    <source>
        <dbReference type="RuleBase" id="RU000553"/>
    </source>
</evidence>
<proteinExistence type="inferred from homology"/>
<evidence type="ECO:0000313" key="9">
    <source>
        <dbReference type="EMBL" id="TAA48103.1"/>
    </source>
</evidence>
<comment type="caution">
    <text evidence="9">The sequence shown here is derived from an EMBL/GenBank/DDBJ whole genome shotgun (WGS) entry which is preliminary data.</text>
</comment>
<keyword evidence="5 6" id="KW-0378">Hydrolase</keyword>
<dbReference type="PROSITE" id="PS00150">
    <property type="entry name" value="ACYLPHOSPHATASE_1"/>
    <property type="match status" value="1"/>
</dbReference>
<keyword evidence="10" id="KW-1185">Reference proteome</keyword>
<evidence type="ECO:0000256" key="1">
    <source>
        <dbReference type="ARBA" id="ARBA00005614"/>
    </source>
</evidence>
<evidence type="ECO:0000256" key="2">
    <source>
        <dbReference type="ARBA" id="ARBA00012150"/>
    </source>
</evidence>
<dbReference type="InterPro" id="IPR036046">
    <property type="entry name" value="Acylphosphatase-like_dom_sf"/>
</dbReference>
<feature type="active site" evidence="5">
    <location>
        <position position="37"/>
    </location>
</feature>
<dbReference type="EMBL" id="SHLY01000001">
    <property type="protein sequence ID" value="TAA48103.1"/>
    <property type="molecule type" value="Genomic_DNA"/>
</dbReference>
<evidence type="ECO:0000256" key="7">
    <source>
        <dbReference type="RuleBase" id="RU004168"/>
    </source>
</evidence>
<dbReference type="EC" id="3.6.1.7" evidence="2 5"/>
<dbReference type="GO" id="GO:0003998">
    <property type="term" value="F:acylphosphatase activity"/>
    <property type="evidence" value="ECO:0007669"/>
    <property type="project" value="UniProtKB-EC"/>
</dbReference>
<evidence type="ECO:0000256" key="4">
    <source>
        <dbReference type="ARBA" id="ARBA00047645"/>
    </source>
</evidence>
<evidence type="ECO:0000256" key="5">
    <source>
        <dbReference type="PROSITE-ProRule" id="PRU00520"/>
    </source>
</evidence>
<dbReference type="Gene3D" id="3.30.70.100">
    <property type="match status" value="1"/>
</dbReference>
<accession>A0ABY1WTN9</accession>
<dbReference type="NCBIfam" id="NF011000">
    <property type="entry name" value="PRK14426.1"/>
    <property type="match status" value="1"/>
</dbReference>
<evidence type="ECO:0000256" key="3">
    <source>
        <dbReference type="ARBA" id="ARBA00015991"/>
    </source>
</evidence>
<evidence type="ECO:0000313" key="10">
    <source>
        <dbReference type="Proteomes" id="UP000292544"/>
    </source>
</evidence>
<dbReference type="PROSITE" id="PS51160">
    <property type="entry name" value="ACYLPHOSPHATASE_3"/>
    <property type="match status" value="1"/>
</dbReference>
<dbReference type="PANTHER" id="PTHR47268:SF4">
    <property type="entry name" value="ACYLPHOSPHATASE"/>
    <property type="match status" value="1"/>
</dbReference>
<dbReference type="Pfam" id="PF00708">
    <property type="entry name" value="Acylphosphatase"/>
    <property type="match status" value="1"/>
</dbReference>
<dbReference type="InterPro" id="IPR001792">
    <property type="entry name" value="Acylphosphatase-like_dom"/>
</dbReference>